<evidence type="ECO:0000256" key="3">
    <source>
        <dbReference type="ARBA" id="ARBA00023163"/>
    </source>
</evidence>
<dbReference type="EMBL" id="FRYL01000002">
    <property type="protein sequence ID" value="SHO80292.1"/>
    <property type="molecule type" value="Genomic_DNA"/>
</dbReference>
<name>A0A1W1EHK4_9ZZZZ</name>
<dbReference type="InterPro" id="IPR018490">
    <property type="entry name" value="cNMP-bd_dom_sf"/>
</dbReference>
<dbReference type="GO" id="GO:0003677">
    <property type="term" value="F:DNA binding"/>
    <property type="evidence" value="ECO:0007669"/>
    <property type="project" value="UniProtKB-KW"/>
</dbReference>
<dbReference type="PROSITE" id="PS51063">
    <property type="entry name" value="HTH_CRP_2"/>
    <property type="match status" value="1"/>
</dbReference>
<dbReference type="SUPFAM" id="SSF51206">
    <property type="entry name" value="cAMP-binding domain-like"/>
    <property type="match status" value="1"/>
</dbReference>
<dbReference type="InterPro" id="IPR050397">
    <property type="entry name" value="Env_Response_Regulators"/>
</dbReference>
<keyword evidence="1" id="KW-0805">Transcription regulation</keyword>
<dbReference type="SUPFAM" id="SSF46785">
    <property type="entry name" value="Winged helix' DNA-binding domain"/>
    <property type="match status" value="1"/>
</dbReference>
<feature type="domain" description="HTH crp-type" evidence="5">
    <location>
        <begin position="147"/>
        <end position="209"/>
    </location>
</feature>
<dbReference type="InterPro" id="IPR036390">
    <property type="entry name" value="WH_DNA-bd_sf"/>
</dbReference>
<reference evidence="6" key="1">
    <citation type="submission" date="2016-10" db="EMBL/GenBank/DDBJ databases">
        <authorList>
            <person name="de Groot N.N."/>
        </authorList>
    </citation>
    <scope>NUCLEOTIDE SEQUENCE</scope>
</reference>
<dbReference type="PANTHER" id="PTHR24567:SF26">
    <property type="entry name" value="REGULATORY PROTEIN YEIL"/>
    <property type="match status" value="1"/>
</dbReference>
<dbReference type="Gene3D" id="2.60.120.10">
    <property type="entry name" value="Jelly Rolls"/>
    <property type="match status" value="1"/>
</dbReference>
<organism evidence="6">
    <name type="scientific">hydrothermal vent metagenome</name>
    <dbReference type="NCBI Taxonomy" id="652676"/>
    <lineage>
        <taxon>unclassified sequences</taxon>
        <taxon>metagenomes</taxon>
        <taxon>ecological metagenomes</taxon>
    </lineage>
</organism>
<dbReference type="GO" id="GO:0005829">
    <property type="term" value="C:cytosol"/>
    <property type="evidence" value="ECO:0007669"/>
    <property type="project" value="TreeGrafter"/>
</dbReference>
<keyword evidence="3" id="KW-0804">Transcription</keyword>
<dbReference type="PROSITE" id="PS50042">
    <property type="entry name" value="CNMP_BINDING_3"/>
    <property type="match status" value="1"/>
</dbReference>
<protein>
    <submittedName>
        <fullName evidence="6">Transcriptional regulator, Crp/Fnr family</fullName>
    </submittedName>
</protein>
<dbReference type="CDD" id="cd00038">
    <property type="entry name" value="CAP_ED"/>
    <property type="match status" value="1"/>
</dbReference>
<accession>A0A1W1EHK4</accession>
<dbReference type="GO" id="GO:0003700">
    <property type="term" value="F:DNA-binding transcription factor activity"/>
    <property type="evidence" value="ECO:0007669"/>
    <property type="project" value="TreeGrafter"/>
</dbReference>
<evidence type="ECO:0000256" key="1">
    <source>
        <dbReference type="ARBA" id="ARBA00023015"/>
    </source>
</evidence>
<sequence length="217" mass="25399">MNNIIEKLKKATIFQNLDDKQLNYLISISYIKSYKKDNIIFYKGDTPNYMYLLLDGSINIYKHNIRGNEVILKSINNISLIAELANLEEVPYPSNCITKEDSKILVIDYKKFKDYFLSNPEFLFLFVKSLTQQLMKLEEILSRHIALNANAKVAKYIYENEEKFNKYSKVNIAKILNITPETLSRIIKKFKNEGVLVVNNGKLTINSFIKIREYFID</sequence>
<dbReference type="InterPro" id="IPR014710">
    <property type="entry name" value="RmlC-like_jellyroll"/>
</dbReference>
<dbReference type="InterPro" id="IPR012318">
    <property type="entry name" value="HTH_CRP"/>
</dbReference>
<dbReference type="InterPro" id="IPR036388">
    <property type="entry name" value="WH-like_DNA-bd_sf"/>
</dbReference>
<dbReference type="SMART" id="SM00100">
    <property type="entry name" value="cNMP"/>
    <property type="match status" value="1"/>
</dbReference>
<evidence type="ECO:0000259" key="5">
    <source>
        <dbReference type="PROSITE" id="PS51063"/>
    </source>
</evidence>
<dbReference type="Gene3D" id="1.10.10.10">
    <property type="entry name" value="Winged helix-like DNA-binding domain superfamily/Winged helix DNA-binding domain"/>
    <property type="match status" value="1"/>
</dbReference>
<keyword evidence="2" id="KW-0238">DNA-binding</keyword>
<dbReference type="PANTHER" id="PTHR24567">
    <property type="entry name" value="CRP FAMILY TRANSCRIPTIONAL REGULATORY PROTEIN"/>
    <property type="match status" value="1"/>
</dbReference>
<dbReference type="Pfam" id="PF13545">
    <property type="entry name" value="HTH_Crp_2"/>
    <property type="match status" value="1"/>
</dbReference>
<feature type="domain" description="Cyclic nucleotide-binding" evidence="4">
    <location>
        <begin position="13"/>
        <end position="133"/>
    </location>
</feature>
<proteinExistence type="predicted"/>
<dbReference type="Pfam" id="PF00027">
    <property type="entry name" value="cNMP_binding"/>
    <property type="match status" value="1"/>
</dbReference>
<evidence type="ECO:0000259" key="4">
    <source>
        <dbReference type="PROSITE" id="PS50042"/>
    </source>
</evidence>
<evidence type="ECO:0000313" key="6">
    <source>
        <dbReference type="EMBL" id="SHO80292.1"/>
    </source>
</evidence>
<gene>
    <name evidence="6" type="ORF">MNB_SV-15-385</name>
</gene>
<evidence type="ECO:0000256" key="2">
    <source>
        <dbReference type="ARBA" id="ARBA00023125"/>
    </source>
</evidence>
<dbReference type="InterPro" id="IPR000595">
    <property type="entry name" value="cNMP-bd_dom"/>
</dbReference>
<dbReference type="AlphaFoldDB" id="A0A1W1EHK4"/>